<dbReference type="NCBIfam" id="TIGR01840">
    <property type="entry name" value="esterase_phb"/>
    <property type="match status" value="1"/>
</dbReference>
<dbReference type="EMBL" id="CP133152">
    <property type="protein sequence ID" value="WVT07017.1"/>
    <property type="molecule type" value="Genomic_DNA"/>
</dbReference>
<evidence type="ECO:0000313" key="3">
    <source>
        <dbReference type="EMBL" id="WVT07017.1"/>
    </source>
</evidence>
<name>A0ABZ2BLA1_9HYPH</name>
<keyword evidence="1" id="KW-0732">Signal</keyword>
<evidence type="ECO:0000313" key="4">
    <source>
        <dbReference type="Proteomes" id="UP001432360"/>
    </source>
</evidence>
<accession>A0ABZ2BLA1</accession>
<dbReference type="InterPro" id="IPR050955">
    <property type="entry name" value="Plant_Biomass_Hydrol_Est"/>
</dbReference>
<sequence>MRSLSDTLERLARFRTRFRTGKRDDVTAATSTLSRLQRIGPNPGALQAWYHVPVGLTDAPALVVVLHGCTQNAAGYDHASGWSKLAEDFGFAVLYPEQVHANNPNLCFNWFNLSDIRRSEGEVQSIRQMVDAMIADHGIDHRRVYITGLSAGGAMANAALCAYPEIFAGGAIIAGLPYAAATSVPEAFDRMRGHGIPNADSLQKRLSGASPHSGPWPTISVWHGTNDRTVAQANANAIIAQWSGAHGVPSSPSSAETVDGHKRLVWRDRSGRDAIELYLIEGMSHGTPLDVASGYGHTAPYMLDAGVSSTLHTARFWGLTPSLQRRRERADYVKSTRSAQAASRSQPGRPREIQAVIERALRSAGLIR</sequence>
<keyword evidence="2" id="KW-0378">Hydrolase</keyword>
<keyword evidence="4" id="KW-1185">Reference proteome</keyword>
<geneLocation type="plasmid" evidence="3 4">
    <name>pSchITTGS70d</name>
</geneLocation>
<dbReference type="InterPro" id="IPR029058">
    <property type="entry name" value="AB_hydrolase_fold"/>
</dbReference>
<proteinExistence type="predicted"/>
<evidence type="ECO:0000256" key="2">
    <source>
        <dbReference type="ARBA" id="ARBA00022801"/>
    </source>
</evidence>
<dbReference type="Pfam" id="PF10503">
    <property type="entry name" value="Esterase_PHB"/>
    <property type="match status" value="1"/>
</dbReference>
<dbReference type="RefSeq" id="WP_331376036.1">
    <property type="nucleotide sequence ID" value="NZ_CP133152.1"/>
</dbReference>
<organism evidence="3 4">
    <name type="scientific">Sinorhizobium chiapasense</name>
    <dbReference type="NCBI Taxonomy" id="501572"/>
    <lineage>
        <taxon>Bacteria</taxon>
        <taxon>Pseudomonadati</taxon>
        <taxon>Pseudomonadota</taxon>
        <taxon>Alphaproteobacteria</taxon>
        <taxon>Hyphomicrobiales</taxon>
        <taxon>Rhizobiaceae</taxon>
        <taxon>Sinorhizobium/Ensifer group</taxon>
        <taxon>Sinorhizobium</taxon>
    </lineage>
</organism>
<dbReference type="InterPro" id="IPR010126">
    <property type="entry name" value="Esterase_phb"/>
</dbReference>
<protein>
    <submittedName>
        <fullName evidence="3">PHB depolymerase family esterase</fullName>
    </submittedName>
</protein>
<dbReference type="SUPFAM" id="SSF53474">
    <property type="entry name" value="alpha/beta-Hydrolases"/>
    <property type="match status" value="2"/>
</dbReference>
<reference evidence="3" key="1">
    <citation type="submission" date="2023-08" db="EMBL/GenBank/DDBJ databases">
        <title>Complete genome sequence of Sinorhizobium chiapanecum ITTG S70 isolated from Acaciella angustissima nodules in Chiapas-Mexico.</title>
        <authorList>
            <person name="Rincon-Rosales R."/>
            <person name="Rogel M.A."/>
            <person name="Rincon-Medina C.I."/>
            <person name="Guerrero G."/>
            <person name="Manzano-Gomez L.A."/>
            <person name="Lopez-Lopez A."/>
            <person name="Rincon Molina F.A."/>
            <person name="Martinez-Romero E."/>
        </authorList>
    </citation>
    <scope>NUCLEOTIDE SEQUENCE</scope>
    <source>
        <strain evidence="3">ITTG S70</strain>
        <plasmid evidence="3">pSchITTGS70d</plasmid>
    </source>
</reference>
<gene>
    <name evidence="3" type="ORF">RB548_30100</name>
</gene>
<dbReference type="Proteomes" id="UP001432360">
    <property type="component" value="Plasmid pSchITTGS70d"/>
</dbReference>
<keyword evidence="3" id="KW-0614">Plasmid</keyword>
<dbReference type="PANTHER" id="PTHR43037:SF1">
    <property type="entry name" value="BLL1128 PROTEIN"/>
    <property type="match status" value="1"/>
</dbReference>
<dbReference type="PANTHER" id="PTHR43037">
    <property type="entry name" value="UNNAMED PRODUCT-RELATED"/>
    <property type="match status" value="1"/>
</dbReference>
<evidence type="ECO:0000256" key="1">
    <source>
        <dbReference type="ARBA" id="ARBA00022729"/>
    </source>
</evidence>
<dbReference type="Gene3D" id="3.40.50.1820">
    <property type="entry name" value="alpha/beta hydrolase"/>
    <property type="match status" value="1"/>
</dbReference>